<name>A0AAN6RI73_9PLEO</name>
<protein>
    <recommendedName>
        <fullName evidence="2">HAUS augmin-like complex subunit 6 N-terminal domain-containing protein</fullName>
    </recommendedName>
</protein>
<evidence type="ECO:0000313" key="4">
    <source>
        <dbReference type="Proteomes" id="UP001280581"/>
    </source>
</evidence>
<dbReference type="Pfam" id="PF14661">
    <property type="entry name" value="HAUS6_N"/>
    <property type="match status" value="1"/>
</dbReference>
<sequence length="593" mass="65486">MSRTTTSQTQTAAPTATGGVARSLSLKTNTAKLLQTSDVTLFVTNLRLLDLDQRDDWPHVTVQTFSAKNADQKQRIGAVEWALFRLFEIWDPQETSQKLQPFFPPLEPLQSRNLRIALHRSLDTLKKDGVLGRETVLRKTMLDECKGEKFFEVLASFSAIVLKKVLASQPAPQSKTAVARKLATSTSLSNQEQASLLPLAIAHRAALVNLLRKKEEKRARYMDFANLLDTKAEEINKRIRKAVGTPRSIKPAVPQREADAIKKQLKDNWIGDQRWVDVILHGDDAQADAGFLNAPFQKVWRVVDQGRRLEDAVPEVGLLENLQLRVDEQKARLDKWKEFHTRMQGGMAASNTPKESNIAAKEFKFDDHLQFQLRKETSATEPAQPQKLRPAYQDILLDMDEELAQAATARYNRSSAAPLVPGRRTSYAPVHHVSRSQSDLVPSGTSRIAKPPISSRIKSDNIISRRPSLLARPSATAPINSEATLVGRTSTLYTAASPSPTTNPPTESPPESPTEPPTESYSPPLPQHAPIDDLPSAPTAPASPEQTPIINSPSPPSSPLNFLPLHPHSPPSQPKNPSPPKSSLQSAPRRPPP</sequence>
<proteinExistence type="predicted"/>
<feature type="region of interest" description="Disordered" evidence="1">
    <location>
        <begin position="427"/>
        <end position="460"/>
    </location>
</feature>
<dbReference type="AlphaFoldDB" id="A0AAN6RI73"/>
<dbReference type="InterPro" id="IPR028163">
    <property type="entry name" value="HAUS_6_N"/>
</dbReference>
<comment type="caution">
    <text evidence="3">The sequence shown here is derived from an EMBL/GenBank/DDBJ whole genome shotgun (WGS) entry which is preliminary data.</text>
</comment>
<keyword evidence="4" id="KW-1185">Reference proteome</keyword>
<dbReference type="EMBL" id="WVTA01000006">
    <property type="protein sequence ID" value="KAK3208984.1"/>
    <property type="molecule type" value="Genomic_DNA"/>
</dbReference>
<feature type="compositionally biased region" description="Polar residues" evidence="1">
    <location>
        <begin position="435"/>
        <end position="446"/>
    </location>
</feature>
<evidence type="ECO:0000256" key="1">
    <source>
        <dbReference type="SAM" id="MobiDB-lite"/>
    </source>
</evidence>
<feature type="compositionally biased region" description="Pro residues" evidence="1">
    <location>
        <begin position="567"/>
        <end position="580"/>
    </location>
</feature>
<feature type="region of interest" description="Disordered" evidence="1">
    <location>
        <begin position="493"/>
        <end position="593"/>
    </location>
</feature>
<feature type="domain" description="HAUS augmin-like complex subunit 6 N-terminal" evidence="2">
    <location>
        <begin position="42"/>
        <end position="263"/>
    </location>
</feature>
<dbReference type="Proteomes" id="UP001280581">
    <property type="component" value="Unassembled WGS sequence"/>
</dbReference>
<accession>A0AAN6RI73</accession>
<feature type="compositionally biased region" description="Pro residues" evidence="1">
    <location>
        <begin position="501"/>
        <end position="516"/>
    </location>
</feature>
<organism evidence="3 4">
    <name type="scientific">Pseudopithomyces chartarum</name>
    <dbReference type="NCBI Taxonomy" id="1892770"/>
    <lineage>
        <taxon>Eukaryota</taxon>
        <taxon>Fungi</taxon>
        <taxon>Dikarya</taxon>
        <taxon>Ascomycota</taxon>
        <taxon>Pezizomycotina</taxon>
        <taxon>Dothideomycetes</taxon>
        <taxon>Pleosporomycetidae</taxon>
        <taxon>Pleosporales</taxon>
        <taxon>Massarineae</taxon>
        <taxon>Didymosphaeriaceae</taxon>
        <taxon>Pseudopithomyces</taxon>
    </lineage>
</organism>
<reference evidence="3 4" key="1">
    <citation type="submission" date="2021-02" db="EMBL/GenBank/DDBJ databases">
        <title>Genome assembly of Pseudopithomyces chartarum.</title>
        <authorList>
            <person name="Jauregui R."/>
            <person name="Singh J."/>
            <person name="Voisey C."/>
        </authorList>
    </citation>
    <scope>NUCLEOTIDE SEQUENCE [LARGE SCALE GENOMIC DNA]</scope>
    <source>
        <strain evidence="3 4">AGR01</strain>
    </source>
</reference>
<evidence type="ECO:0000259" key="2">
    <source>
        <dbReference type="Pfam" id="PF14661"/>
    </source>
</evidence>
<gene>
    <name evidence="3" type="ORF">GRF29_69g300524</name>
</gene>
<evidence type="ECO:0000313" key="3">
    <source>
        <dbReference type="EMBL" id="KAK3208984.1"/>
    </source>
</evidence>